<evidence type="ECO:0000256" key="1">
    <source>
        <dbReference type="ARBA" id="ARBA00001936"/>
    </source>
</evidence>
<proteinExistence type="predicted"/>
<evidence type="ECO:0000256" key="3">
    <source>
        <dbReference type="ARBA" id="ARBA00022723"/>
    </source>
</evidence>
<evidence type="ECO:0000256" key="10">
    <source>
        <dbReference type="ARBA" id="ARBA00048174"/>
    </source>
</evidence>
<evidence type="ECO:0000256" key="4">
    <source>
        <dbReference type="ARBA" id="ARBA00022741"/>
    </source>
</evidence>
<dbReference type="Pfam" id="PF01931">
    <property type="entry name" value="NTPase_I-T"/>
    <property type="match status" value="1"/>
</dbReference>
<keyword evidence="7" id="KW-0546">Nucleotide metabolism</keyword>
<accession>A0ABW5VB50</accession>
<evidence type="ECO:0000256" key="2">
    <source>
        <dbReference type="ARBA" id="ARBA00001946"/>
    </source>
</evidence>
<dbReference type="NCBIfam" id="NF002850">
    <property type="entry name" value="PRK03114.1"/>
    <property type="match status" value="1"/>
</dbReference>
<comment type="cofactor">
    <cofactor evidence="1">
        <name>Mn(2+)</name>
        <dbReference type="ChEBI" id="CHEBI:29035"/>
    </cofactor>
</comment>
<evidence type="ECO:0000256" key="6">
    <source>
        <dbReference type="ARBA" id="ARBA00022842"/>
    </source>
</evidence>
<evidence type="ECO:0000256" key="8">
    <source>
        <dbReference type="ARBA" id="ARBA00023211"/>
    </source>
</evidence>
<name>A0ABW5VB50_9BACI</name>
<evidence type="ECO:0000313" key="14">
    <source>
        <dbReference type="Proteomes" id="UP001597502"/>
    </source>
</evidence>
<dbReference type="InterPro" id="IPR050299">
    <property type="entry name" value="YjjX_NTPase"/>
</dbReference>
<reference evidence="14" key="1">
    <citation type="journal article" date="2019" name="Int. J. Syst. Evol. Microbiol.">
        <title>The Global Catalogue of Microorganisms (GCM) 10K type strain sequencing project: providing services to taxonomists for standard genome sequencing and annotation.</title>
        <authorList>
            <consortium name="The Broad Institute Genomics Platform"/>
            <consortium name="The Broad Institute Genome Sequencing Center for Infectious Disease"/>
            <person name="Wu L."/>
            <person name="Ma J."/>
        </authorList>
    </citation>
    <scope>NUCLEOTIDE SEQUENCE [LARGE SCALE GENOMIC DNA]</scope>
    <source>
        <strain evidence="14">TISTR 1535</strain>
    </source>
</reference>
<evidence type="ECO:0000256" key="9">
    <source>
        <dbReference type="ARBA" id="ARBA00038901"/>
    </source>
</evidence>
<protein>
    <recommendedName>
        <fullName evidence="9">inosine/xanthosine triphosphatase</fullName>
        <ecNumber evidence="9">3.6.1.73</ecNumber>
    </recommendedName>
</protein>
<sequence>MDIIVGSKSPTKIAAVKEVFLQDNVTANDTPSLVSDQPFSDSETRQGAINRASGSLETALPGTVGIGLEGGAMYVGNELYLCNWGALVTADSHTFTASGARILLPEEIKDALIAGEELGDVMDRYAQRENVRKNEGAIGIFTNKHVSRKMMFTHVVKLLYGQWEYWTRG</sequence>
<dbReference type="EMBL" id="JBHUNA010000030">
    <property type="protein sequence ID" value="MFD2761887.1"/>
    <property type="molecule type" value="Genomic_DNA"/>
</dbReference>
<evidence type="ECO:0000256" key="11">
    <source>
        <dbReference type="ARBA" id="ARBA00048781"/>
    </source>
</evidence>
<keyword evidence="14" id="KW-1185">Reference proteome</keyword>
<evidence type="ECO:0000313" key="13">
    <source>
        <dbReference type="EMBL" id="MFD2761887.1"/>
    </source>
</evidence>
<dbReference type="Gene3D" id="3.90.950.10">
    <property type="match status" value="1"/>
</dbReference>
<keyword evidence="3" id="KW-0479">Metal-binding</keyword>
<gene>
    <name evidence="13" type="ORF">ACFSUO_13090</name>
</gene>
<evidence type="ECO:0000259" key="12">
    <source>
        <dbReference type="Pfam" id="PF01931"/>
    </source>
</evidence>
<dbReference type="SUPFAM" id="SSF52972">
    <property type="entry name" value="ITPase-like"/>
    <property type="match status" value="1"/>
</dbReference>
<keyword evidence="6" id="KW-0460">Magnesium</keyword>
<feature type="domain" description="Non-canonical purine NTP phosphatase/PRRC1" evidence="12">
    <location>
        <begin position="6"/>
        <end position="157"/>
    </location>
</feature>
<dbReference type="EC" id="3.6.1.73" evidence="9"/>
<evidence type="ECO:0000256" key="5">
    <source>
        <dbReference type="ARBA" id="ARBA00022801"/>
    </source>
</evidence>
<dbReference type="PANTHER" id="PTHR34699">
    <property type="match status" value="1"/>
</dbReference>
<comment type="catalytic activity">
    <reaction evidence="10">
        <text>ITP + H2O = IDP + phosphate + H(+)</text>
        <dbReference type="Rhea" id="RHEA:28330"/>
        <dbReference type="ChEBI" id="CHEBI:15377"/>
        <dbReference type="ChEBI" id="CHEBI:15378"/>
        <dbReference type="ChEBI" id="CHEBI:43474"/>
        <dbReference type="ChEBI" id="CHEBI:58280"/>
        <dbReference type="ChEBI" id="CHEBI:61402"/>
        <dbReference type="EC" id="3.6.1.73"/>
    </reaction>
</comment>
<keyword evidence="5" id="KW-0378">Hydrolase</keyword>
<keyword evidence="8" id="KW-0464">Manganese</keyword>
<keyword evidence="4" id="KW-0547">Nucleotide-binding</keyword>
<dbReference type="InterPro" id="IPR029001">
    <property type="entry name" value="ITPase-like_fam"/>
</dbReference>
<comment type="catalytic activity">
    <reaction evidence="11">
        <text>XTP + H2O = XDP + phosphate + H(+)</text>
        <dbReference type="Rhea" id="RHEA:28406"/>
        <dbReference type="ChEBI" id="CHEBI:15377"/>
        <dbReference type="ChEBI" id="CHEBI:15378"/>
        <dbReference type="ChEBI" id="CHEBI:43474"/>
        <dbReference type="ChEBI" id="CHEBI:59884"/>
        <dbReference type="ChEBI" id="CHEBI:61314"/>
        <dbReference type="EC" id="3.6.1.73"/>
    </reaction>
</comment>
<dbReference type="InterPro" id="IPR026533">
    <property type="entry name" value="NTPase/PRRC1"/>
</dbReference>
<dbReference type="Proteomes" id="UP001597502">
    <property type="component" value="Unassembled WGS sequence"/>
</dbReference>
<dbReference type="RefSeq" id="WP_382394837.1">
    <property type="nucleotide sequence ID" value="NZ_JBHUNA010000030.1"/>
</dbReference>
<comment type="cofactor">
    <cofactor evidence="2">
        <name>Mg(2+)</name>
        <dbReference type="ChEBI" id="CHEBI:18420"/>
    </cofactor>
</comment>
<dbReference type="PANTHER" id="PTHR34699:SF2">
    <property type="entry name" value="NON-CANONICAL PURINE NTP PHOSPHATASE_PRRC1 DOMAIN-CONTAINING PROTEIN"/>
    <property type="match status" value="1"/>
</dbReference>
<evidence type="ECO:0000256" key="7">
    <source>
        <dbReference type="ARBA" id="ARBA00023080"/>
    </source>
</evidence>
<organism evidence="13 14">
    <name type="scientific">Lentibacillus juripiscarius</name>
    <dbReference type="NCBI Taxonomy" id="257446"/>
    <lineage>
        <taxon>Bacteria</taxon>
        <taxon>Bacillati</taxon>
        <taxon>Bacillota</taxon>
        <taxon>Bacilli</taxon>
        <taxon>Bacillales</taxon>
        <taxon>Bacillaceae</taxon>
        <taxon>Lentibacillus</taxon>
    </lineage>
</organism>
<comment type="caution">
    <text evidence="13">The sequence shown here is derived from an EMBL/GenBank/DDBJ whole genome shotgun (WGS) entry which is preliminary data.</text>
</comment>